<evidence type="ECO:0000313" key="5">
    <source>
        <dbReference type="EMBL" id="OYN91276.1"/>
    </source>
</evidence>
<keyword evidence="2" id="KW-0479">Metal-binding</keyword>
<protein>
    <submittedName>
        <fullName evidence="5">2-hydroxyhepta-2,4-diene-1,7-dioate isomerase</fullName>
    </submittedName>
</protein>
<dbReference type="Gene3D" id="2.30.30.370">
    <property type="entry name" value="FAH"/>
    <property type="match status" value="1"/>
</dbReference>
<dbReference type="RefSeq" id="WP_094453850.1">
    <property type="nucleotide sequence ID" value="NZ_NMVJ01000006.1"/>
</dbReference>
<name>A0A255EID1_9ACTN</name>
<evidence type="ECO:0000259" key="3">
    <source>
        <dbReference type="Pfam" id="PF01557"/>
    </source>
</evidence>
<dbReference type="InterPro" id="IPR051121">
    <property type="entry name" value="FAH"/>
</dbReference>
<dbReference type="PANTHER" id="PTHR42796">
    <property type="entry name" value="FUMARYLACETOACETATE HYDROLASE DOMAIN-CONTAINING PROTEIN 2A-RELATED"/>
    <property type="match status" value="1"/>
</dbReference>
<feature type="domain" description="Rv2993c-like N-terminal" evidence="4">
    <location>
        <begin position="1"/>
        <end position="59"/>
    </location>
</feature>
<comment type="similarity">
    <text evidence="1">Belongs to the FAH family.</text>
</comment>
<dbReference type="Pfam" id="PF10370">
    <property type="entry name" value="Rv2993c-like_N"/>
    <property type="match status" value="1"/>
</dbReference>
<dbReference type="FunFam" id="3.90.850.10:FF:000002">
    <property type="entry name" value="2-hydroxyhepta-2,4-diene-1,7-dioate isomerase"/>
    <property type="match status" value="1"/>
</dbReference>
<dbReference type="OrthoDB" id="9805307at2"/>
<dbReference type="PANTHER" id="PTHR42796:SF4">
    <property type="entry name" value="FUMARYLACETOACETATE HYDROLASE DOMAIN-CONTAINING PROTEIN 2A"/>
    <property type="match status" value="1"/>
</dbReference>
<dbReference type="Proteomes" id="UP000216300">
    <property type="component" value="Unassembled WGS sequence"/>
</dbReference>
<dbReference type="GO" id="GO:0046872">
    <property type="term" value="F:metal ion binding"/>
    <property type="evidence" value="ECO:0007669"/>
    <property type="project" value="UniProtKB-KW"/>
</dbReference>
<dbReference type="SUPFAM" id="SSF56529">
    <property type="entry name" value="FAH"/>
    <property type="match status" value="1"/>
</dbReference>
<comment type="caution">
    <text evidence="5">The sequence shown here is derived from an EMBL/GenBank/DDBJ whole genome shotgun (WGS) entry which is preliminary data.</text>
</comment>
<dbReference type="Gene3D" id="3.90.850.10">
    <property type="entry name" value="Fumarylacetoacetase-like, C-terminal domain"/>
    <property type="match status" value="1"/>
</dbReference>
<reference evidence="5 6" key="1">
    <citation type="submission" date="2017-07" db="EMBL/GenBank/DDBJ databases">
        <title>Draft whole genome sequences of clinical Proprionibacteriaceae strains.</title>
        <authorList>
            <person name="Bernier A.-M."/>
            <person name="Bernard K."/>
            <person name="Domingo M.-C."/>
        </authorList>
    </citation>
    <scope>NUCLEOTIDE SEQUENCE [LARGE SCALE GENOMIC DNA]</scope>
    <source>
        <strain evidence="5 6">NML 150081</strain>
    </source>
</reference>
<evidence type="ECO:0000256" key="2">
    <source>
        <dbReference type="ARBA" id="ARBA00022723"/>
    </source>
</evidence>
<evidence type="ECO:0000313" key="6">
    <source>
        <dbReference type="Proteomes" id="UP000216300"/>
    </source>
</evidence>
<keyword evidence="6" id="KW-1185">Reference proteome</keyword>
<accession>A0A255EID1</accession>
<keyword evidence="5" id="KW-0413">Isomerase</keyword>
<dbReference type="InterPro" id="IPR011234">
    <property type="entry name" value="Fumarylacetoacetase-like_C"/>
</dbReference>
<dbReference type="InterPro" id="IPR018833">
    <property type="entry name" value="Rv2993c-like_N"/>
</dbReference>
<proteinExistence type="inferred from homology"/>
<feature type="domain" description="Fumarylacetoacetase-like C-terminal" evidence="3">
    <location>
        <begin position="65"/>
        <end position="262"/>
    </location>
</feature>
<dbReference type="EMBL" id="NMVJ01000006">
    <property type="protein sequence ID" value="OYN91276.1"/>
    <property type="molecule type" value="Genomic_DNA"/>
</dbReference>
<dbReference type="AlphaFoldDB" id="A0A255EID1"/>
<gene>
    <name evidence="5" type="ORF">CGZ91_07470</name>
</gene>
<evidence type="ECO:0000256" key="1">
    <source>
        <dbReference type="ARBA" id="ARBA00010211"/>
    </source>
</evidence>
<organism evidence="5 6">
    <name type="scientific">Parenemella sanctibonifatiensis</name>
    <dbReference type="NCBI Taxonomy" id="2016505"/>
    <lineage>
        <taxon>Bacteria</taxon>
        <taxon>Bacillati</taxon>
        <taxon>Actinomycetota</taxon>
        <taxon>Actinomycetes</taxon>
        <taxon>Propionibacteriales</taxon>
        <taxon>Propionibacteriaceae</taxon>
        <taxon>Parenemella</taxon>
    </lineage>
</organism>
<dbReference type="GO" id="GO:0016853">
    <property type="term" value="F:isomerase activity"/>
    <property type="evidence" value="ECO:0007669"/>
    <property type="project" value="UniProtKB-KW"/>
</dbReference>
<sequence length="270" mass="28628">MRIARVASGDQPRYAVIELAEDNGDHPETASFLTGDPAAGQVQYTGERVPLTEVRLLAPVIPRSKVLGVGRNYAAHATEMGNEVPAEPLVFFKPNTSVIGPGEAVVRPAGSTELSFEGELAVVIGRVCKQVPAERVPEVILGYTIANDITARDWQASDSQWSRAKGADTFCPLGPYLITHLSVEEASNLDITTTVNGEVRQQGNTRDMVRSIVDQIVWISQWTTLLPGDVILTGTPAGVGPIGPGDECSITVTGLGTLTNPFVGDSPVDG</sequence>
<evidence type="ECO:0000259" key="4">
    <source>
        <dbReference type="Pfam" id="PF10370"/>
    </source>
</evidence>
<dbReference type="InterPro" id="IPR036663">
    <property type="entry name" value="Fumarylacetoacetase_C_sf"/>
</dbReference>
<dbReference type="GO" id="GO:0019752">
    <property type="term" value="P:carboxylic acid metabolic process"/>
    <property type="evidence" value="ECO:0007669"/>
    <property type="project" value="UniProtKB-ARBA"/>
</dbReference>
<dbReference type="Pfam" id="PF01557">
    <property type="entry name" value="FAA_hydrolase"/>
    <property type="match status" value="1"/>
</dbReference>